<sequence>MTDECLTLTSFRVVANPGGALYANKKILVTGAGGSIGSGLVQALSEAGCNLVLIDHSEYLLFQTLQRFPAKSYLADLRDRERVASIFVAEKPDIVFHAAALKHVPLMEENPTEAIKTNVLGTKNLIELSVEAGVERFVFISSDKAVKPASVMGASKRIGEMLCYHYREHGKTVFTAVRFGNVLGSSGSVIPLFKEQIDRGGPVTVTDKDMERYFMSIRQACRLVMKTGEMGRSGEIYLLDMGEPVRIYDLARAMILAEGKMPDVDIELRVTGLRPGEKLREEIYRDSEATGPTDVPGIRQVKMIGNPEGFEADLARLLEAKSGESIRALFAAMIDDYRKSDG</sequence>
<reference evidence="3 4" key="1">
    <citation type="submission" date="2019-10" db="EMBL/GenBank/DDBJ databases">
        <title>Extracellular Electron Transfer in a Candidatus Methanoperedens spp. Enrichment Culture.</title>
        <authorList>
            <person name="Berger S."/>
            <person name="Rangel Shaw D."/>
            <person name="Berben T."/>
            <person name="In 'T Zandt M."/>
            <person name="Frank J."/>
            <person name="Reimann J."/>
            <person name="Jetten M.S.M."/>
            <person name="Welte C.U."/>
        </authorList>
    </citation>
    <scope>NUCLEOTIDE SEQUENCE [LARGE SCALE GENOMIC DNA]</scope>
    <source>
        <strain evidence="3">SB12</strain>
    </source>
</reference>
<comment type="caution">
    <text evidence="3">The sequence shown here is derived from an EMBL/GenBank/DDBJ whole genome shotgun (WGS) entry which is preliminary data.</text>
</comment>
<dbReference type="InterPro" id="IPR003869">
    <property type="entry name" value="Polysac_CapD-like"/>
</dbReference>
<evidence type="ECO:0000313" key="3">
    <source>
        <dbReference type="EMBL" id="KAB2932192.1"/>
    </source>
</evidence>
<accession>A0A833H192</accession>
<proteinExistence type="inferred from homology"/>
<dbReference type="CDD" id="cd05237">
    <property type="entry name" value="UDP_invert_4-6DH_SDR_e"/>
    <property type="match status" value="1"/>
</dbReference>
<feature type="domain" description="Polysaccharide biosynthesis protein CapD-like" evidence="2">
    <location>
        <begin position="27"/>
        <end position="301"/>
    </location>
</feature>
<name>A0A833H192_9LEPT</name>
<dbReference type="SUPFAM" id="SSF51735">
    <property type="entry name" value="NAD(P)-binding Rossmann-fold domains"/>
    <property type="match status" value="1"/>
</dbReference>
<evidence type="ECO:0000259" key="2">
    <source>
        <dbReference type="Pfam" id="PF02719"/>
    </source>
</evidence>
<evidence type="ECO:0000313" key="4">
    <source>
        <dbReference type="Proteomes" id="UP000460298"/>
    </source>
</evidence>
<dbReference type="PANTHER" id="PTHR43318">
    <property type="entry name" value="UDP-N-ACETYLGLUCOSAMINE 4,6-DEHYDRATASE"/>
    <property type="match status" value="1"/>
</dbReference>
<dbReference type="PANTHER" id="PTHR43318:SF1">
    <property type="entry name" value="POLYSACCHARIDE BIOSYNTHESIS PROTEIN EPSC-RELATED"/>
    <property type="match status" value="1"/>
</dbReference>
<dbReference type="AlphaFoldDB" id="A0A833H192"/>
<evidence type="ECO:0000256" key="1">
    <source>
        <dbReference type="ARBA" id="ARBA00007430"/>
    </source>
</evidence>
<gene>
    <name evidence="3" type="ORF">F9K24_11350</name>
</gene>
<organism evidence="3 4">
    <name type="scientific">Leptonema illini</name>
    <dbReference type="NCBI Taxonomy" id="183"/>
    <lineage>
        <taxon>Bacteria</taxon>
        <taxon>Pseudomonadati</taxon>
        <taxon>Spirochaetota</taxon>
        <taxon>Spirochaetia</taxon>
        <taxon>Leptospirales</taxon>
        <taxon>Leptospiraceae</taxon>
        <taxon>Leptonema</taxon>
    </lineage>
</organism>
<dbReference type="Proteomes" id="UP000460298">
    <property type="component" value="Unassembled WGS sequence"/>
</dbReference>
<dbReference type="Gene3D" id="3.40.50.720">
    <property type="entry name" value="NAD(P)-binding Rossmann-like Domain"/>
    <property type="match status" value="1"/>
</dbReference>
<dbReference type="Pfam" id="PF02719">
    <property type="entry name" value="Polysacc_synt_2"/>
    <property type="match status" value="1"/>
</dbReference>
<dbReference type="InterPro" id="IPR036291">
    <property type="entry name" value="NAD(P)-bd_dom_sf"/>
</dbReference>
<comment type="similarity">
    <text evidence="1">Belongs to the polysaccharide synthase family.</text>
</comment>
<dbReference type="InterPro" id="IPR051203">
    <property type="entry name" value="Polysaccharide_Synthase-Rel"/>
</dbReference>
<dbReference type="OrthoDB" id="9803111at2"/>
<protein>
    <submittedName>
        <fullName evidence="3">Polysaccharide biosynthesis protein</fullName>
    </submittedName>
</protein>
<dbReference type="EMBL" id="WBUI01000010">
    <property type="protein sequence ID" value="KAB2932192.1"/>
    <property type="molecule type" value="Genomic_DNA"/>
</dbReference>